<evidence type="ECO:0000313" key="4">
    <source>
        <dbReference type="EMBL" id="KAK2948060.1"/>
    </source>
</evidence>
<organism evidence="4 5">
    <name type="scientific">Blattamonas nauphoetae</name>
    <dbReference type="NCBI Taxonomy" id="2049346"/>
    <lineage>
        <taxon>Eukaryota</taxon>
        <taxon>Metamonada</taxon>
        <taxon>Preaxostyla</taxon>
        <taxon>Oxymonadida</taxon>
        <taxon>Blattamonas</taxon>
    </lineage>
</organism>
<dbReference type="PANTHER" id="PTHR44329">
    <property type="entry name" value="SERINE/THREONINE-PROTEIN KINASE TNNI3K-RELATED"/>
    <property type="match status" value="1"/>
</dbReference>
<feature type="region of interest" description="Disordered" evidence="1">
    <location>
        <begin position="1184"/>
        <end position="1213"/>
    </location>
</feature>
<dbReference type="InterPro" id="IPR011009">
    <property type="entry name" value="Kinase-like_dom_sf"/>
</dbReference>
<keyword evidence="2" id="KW-1133">Transmembrane helix</keyword>
<dbReference type="Proteomes" id="UP001281761">
    <property type="component" value="Unassembled WGS sequence"/>
</dbReference>
<feature type="transmembrane region" description="Helical" evidence="2">
    <location>
        <begin position="994"/>
        <end position="1017"/>
    </location>
</feature>
<gene>
    <name evidence="4" type="ORF">BLNAU_17007</name>
</gene>
<dbReference type="InterPro" id="IPR000719">
    <property type="entry name" value="Prot_kinase_dom"/>
</dbReference>
<dbReference type="PANTHER" id="PTHR44329:SF261">
    <property type="entry name" value="ZINC FINGER CONTAINING PROTEIN KINASE-RELATED"/>
    <property type="match status" value="1"/>
</dbReference>
<accession>A0ABQ9XA24</accession>
<dbReference type="Pfam" id="PF07714">
    <property type="entry name" value="PK_Tyr_Ser-Thr"/>
    <property type="match status" value="1"/>
</dbReference>
<keyword evidence="2" id="KW-0812">Transmembrane</keyword>
<keyword evidence="2" id="KW-0472">Membrane</keyword>
<evidence type="ECO:0000256" key="2">
    <source>
        <dbReference type="SAM" id="Phobius"/>
    </source>
</evidence>
<dbReference type="PROSITE" id="PS50011">
    <property type="entry name" value="PROTEIN_KINASE_DOM"/>
    <property type="match status" value="1"/>
</dbReference>
<reference evidence="4 5" key="1">
    <citation type="journal article" date="2022" name="bioRxiv">
        <title>Genomics of Preaxostyla Flagellates Illuminates Evolutionary Transitions and the Path Towards Mitochondrial Loss.</title>
        <authorList>
            <person name="Novak L.V.F."/>
            <person name="Treitli S.C."/>
            <person name="Pyrih J."/>
            <person name="Halakuc P."/>
            <person name="Pipaliya S.V."/>
            <person name="Vacek V."/>
            <person name="Brzon O."/>
            <person name="Soukal P."/>
            <person name="Eme L."/>
            <person name="Dacks J.B."/>
            <person name="Karnkowska A."/>
            <person name="Elias M."/>
            <person name="Hampl V."/>
        </authorList>
    </citation>
    <scope>NUCLEOTIDE SEQUENCE [LARGE SCALE GENOMIC DNA]</scope>
    <source>
        <strain evidence="4">NAU3</strain>
        <tissue evidence="4">Gut</tissue>
    </source>
</reference>
<dbReference type="Gene3D" id="1.10.510.10">
    <property type="entry name" value="Transferase(Phosphotransferase) domain 1"/>
    <property type="match status" value="1"/>
</dbReference>
<feature type="compositionally biased region" description="Polar residues" evidence="1">
    <location>
        <begin position="1184"/>
        <end position="1197"/>
    </location>
</feature>
<proteinExistence type="predicted"/>
<dbReference type="InterPro" id="IPR051681">
    <property type="entry name" value="Ser/Thr_Kinases-Pseudokinases"/>
</dbReference>
<evidence type="ECO:0000313" key="5">
    <source>
        <dbReference type="Proteomes" id="UP001281761"/>
    </source>
</evidence>
<dbReference type="SUPFAM" id="SSF56112">
    <property type="entry name" value="Protein kinase-like (PK-like)"/>
    <property type="match status" value="1"/>
</dbReference>
<comment type="caution">
    <text evidence="4">The sequence shown here is derived from an EMBL/GenBank/DDBJ whole genome shotgun (WGS) entry which is preliminary data.</text>
</comment>
<dbReference type="EMBL" id="JARBJD010000185">
    <property type="protein sequence ID" value="KAK2948060.1"/>
    <property type="molecule type" value="Genomic_DNA"/>
</dbReference>
<feature type="domain" description="Protein kinase" evidence="3">
    <location>
        <begin position="973"/>
        <end position="1299"/>
    </location>
</feature>
<name>A0ABQ9XA24_9EUKA</name>
<sequence>MTSVKFTLCTFNEMTHTAGPGAGGAAICLWVYYISACTLSVTQCSFHKCTCTADRQCGGAIYAEAIETELTISISLSSFTECAVTGTSDTLGGSVFCSSPSSISVSDCFFEKSSSGHQGGALSLKYHQLTTLSNCAFVLCHAPELGGALFLDDLHSVDFSFLQFRGCSVNGHMNVSADIFIKTLDDYEVFKSGRFYDTDSGKYTIWVYPLAVDALKQFVTYSGRLPNVTVDVSISGDTATVTATVNTGVKGTMGILLEGSNVPRLVHVPFGSETETSTTGSATVSSGVNGILPPAAKYELRAWSVPTVYLTGIEYTRTTLSEDGNIAKIVLIGMNFDEGSYSMLIRNGGNTFNISLTRSNWTTLVGEAPLPPSTDEGRLEWGVRYEVEKVMRRPEGEDEENVLQRFELALWTPDEPARICKSTGAVLNKDRSEVTISLEGRAFGEWLGWIWVSVGGTFWKSLSMRQLSETHCEADFLVSSEGDDTHLKYEGEYTVCLKPDEPSTLIVESGITVRIPGLPIFTKVQFDFTNSLGTGCIAILSGIDLVVGTEYEVKLNTLHAFSIVVKSSTRAESSEMLIGCEGSLAYSADILIATVNPTDETNGIVKMPSPYPGQTQARPNVNEIFVDTETGRDEWTCGDLSRPCSTMDVAWTIIRTLKITQPTFSLLNRTSLSSQMRIENGMSVLMHSGSHREPSLTIPSSAAESATSALIVVSSAFLNIQNIDIVIGSSKPSFVLISTLSSEMILKDGLMTIKSDTNENGNELEELCLWKTGLIELIETELNVTNNQFFNISQGVMTMKGGLLTIEGCIFRNNFPSNSSFPSARRNIACSQGGVVTIGSLGAGDGYKKSSAWISSENCSIESTEVNADAPLFIPTLSPESSSEFDKKSKSFTLTIEGTILIPCSLFLEVFENGKDGTEVNSTQIPLTVDSVTSFTETKIVVSLPSSSVESLDDSLEWRGRLVFGENEITPNSFLIQQSSSGRFAQAVKDNMKWWIPLVVVLSCALLAVILVVVLMIRRRSKNKGENDGEPQEMNQTEDKIDVMMAEGDNGDGEHSVNTAGQRQLNPGLTFHESHSHPSLQNTNMVVPAPAGQAAVLIVGEDQFGRPKIEDGFVNSHDTLFNRLHGREKDLGLNIYRTRLDVAKAVAKLLSLRPNALALQKLNPHWVLLTSSNSVCFKLNDETPSQAQTTIPTQSGAQKEAQDEKRWSAPEEENCENEIDVGKVTVFSLGLILWEMTTGQVPFNETDAVNAQRQLGIGIVPRMDSIEPVELSKLLLECLDLNPHSRPTLESVVSRLESIGEGNNEDAVNLLELKNHQRGPQPES</sequence>
<dbReference type="InterPro" id="IPR001245">
    <property type="entry name" value="Ser-Thr/Tyr_kinase_cat_dom"/>
</dbReference>
<feature type="compositionally biased region" description="Basic and acidic residues" evidence="1">
    <location>
        <begin position="1200"/>
        <end position="1209"/>
    </location>
</feature>
<protein>
    <recommendedName>
        <fullName evidence="3">Protein kinase domain-containing protein</fullName>
    </recommendedName>
</protein>
<keyword evidence="5" id="KW-1185">Reference proteome</keyword>
<evidence type="ECO:0000259" key="3">
    <source>
        <dbReference type="PROSITE" id="PS50011"/>
    </source>
</evidence>
<evidence type="ECO:0000256" key="1">
    <source>
        <dbReference type="SAM" id="MobiDB-lite"/>
    </source>
</evidence>